<evidence type="ECO:0000256" key="2">
    <source>
        <dbReference type="ARBA" id="ARBA00010355"/>
    </source>
</evidence>
<evidence type="ECO:0000313" key="15">
    <source>
        <dbReference type="Proteomes" id="UP000204481"/>
    </source>
</evidence>
<dbReference type="KEGG" id="vg:7412078"/>
<dbReference type="GO" id="GO:0046740">
    <property type="term" value="P:transport of virus in host, cell to cell"/>
    <property type="evidence" value="ECO:0007669"/>
    <property type="project" value="UniProtKB-KW"/>
</dbReference>
<keyword evidence="9" id="KW-0472">Membrane</keyword>
<sequence length="67" mass="7340">MQSLSCFIIAAAGSCILGYLLLERLFAVNDPCTVHISGESVRIIGCAFTPDFIEYARTLKPFDHGFV</sequence>
<comment type="similarity">
    <text evidence="2">Belongs to the Tymovirales TGBp3 protein family.</text>
</comment>
<evidence type="ECO:0000256" key="6">
    <source>
        <dbReference type="ARBA" id="ARBA00022870"/>
    </source>
</evidence>
<keyword evidence="10" id="KW-1038">Host endoplasmic reticulum</keyword>
<dbReference type="GO" id="GO:0044167">
    <property type="term" value="C:host cell endoplasmic reticulum membrane"/>
    <property type="evidence" value="ECO:0007669"/>
    <property type="project" value="UniProtKB-SubCell"/>
</dbReference>
<evidence type="ECO:0000256" key="7">
    <source>
        <dbReference type="ARBA" id="ARBA00022989"/>
    </source>
</evidence>
<keyword evidence="15" id="KW-1185">Reference proteome</keyword>
<comment type="function">
    <text evidence="11">Plays a role in viral cell-to-cell propagation, by facilitating genome transport to neighboring plant cells through plasmosdesmata. May induce the formation of granular vesicles derived from the Endoplasmic reticulum, which align on actin filaments.</text>
</comment>
<keyword evidence="7" id="KW-1133">Transmembrane helix</keyword>
<evidence type="ECO:0000256" key="13">
    <source>
        <dbReference type="ARBA" id="ARBA00033148"/>
    </source>
</evidence>
<dbReference type="GeneID" id="7412078"/>
<evidence type="ECO:0000256" key="3">
    <source>
        <dbReference type="ARBA" id="ARBA00013812"/>
    </source>
</evidence>
<reference evidence="14 15" key="1">
    <citation type="journal article" date="2009" name="Plant Dis.">
        <title>Helleborus net necrosis virus: A New Carlavirus Associated with 'Black Death' of Helleborus spp.</title>
        <authorList>
            <person name="Eastwell K.C."/>
            <person name="duToit L.J."/>
            <person name="Druffel K.L."/>
        </authorList>
    </citation>
    <scope>NUCLEOTIDE SEQUENCE [LARGE SCALE GENOMIC DNA]</scope>
    <source>
        <strain evidence="14 15">G5</strain>
    </source>
</reference>
<accession>B9UZ26</accession>
<dbReference type="OrthoDB" id="29091at10239"/>
<keyword evidence="4" id="KW-0813">Transport</keyword>
<evidence type="ECO:0000256" key="8">
    <source>
        <dbReference type="ARBA" id="ARBA00023031"/>
    </source>
</evidence>
<name>B9UZ26_9VIRU</name>
<evidence type="ECO:0000256" key="9">
    <source>
        <dbReference type="ARBA" id="ARBA00023136"/>
    </source>
</evidence>
<organism evidence="14 15">
    <name type="scientific">Helleborus net necrosis virus</name>
    <dbReference type="NCBI Taxonomy" id="592206"/>
    <lineage>
        <taxon>Viruses</taxon>
        <taxon>Riboviria</taxon>
        <taxon>Orthornavirae</taxon>
        <taxon>Kitrinoviricota</taxon>
        <taxon>Alsuviricetes</taxon>
        <taxon>Tymovirales</taxon>
        <taxon>Betaflexiviridae</taxon>
        <taxon>Quinvirinae</taxon>
        <taxon>Carlavirus</taxon>
        <taxon>Carlavirus necroretis</taxon>
    </lineage>
</organism>
<keyword evidence="8" id="KW-0916">Viral movement protein</keyword>
<evidence type="ECO:0000256" key="12">
    <source>
        <dbReference type="ARBA" id="ARBA00030266"/>
    </source>
</evidence>
<dbReference type="EMBL" id="FJ196835">
    <property type="protein sequence ID" value="ACM45982.1"/>
    <property type="molecule type" value="Genomic_RNA"/>
</dbReference>
<evidence type="ECO:0000256" key="5">
    <source>
        <dbReference type="ARBA" id="ARBA00022692"/>
    </source>
</evidence>
<dbReference type="Pfam" id="PF02495">
    <property type="entry name" value="TGBp3"/>
    <property type="match status" value="1"/>
</dbReference>
<evidence type="ECO:0000256" key="1">
    <source>
        <dbReference type="ARBA" id="ARBA00004625"/>
    </source>
</evidence>
<evidence type="ECO:0000256" key="4">
    <source>
        <dbReference type="ARBA" id="ARBA00022448"/>
    </source>
</evidence>
<protein>
    <recommendedName>
        <fullName evidence="3">Movement protein TGBp3</fullName>
    </recommendedName>
    <alternativeName>
        <fullName evidence="12">7 kDa protein</fullName>
    </alternativeName>
    <alternativeName>
        <fullName evidence="13">Triple gene block 3 protein</fullName>
    </alternativeName>
</protein>
<evidence type="ECO:0000256" key="10">
    <source>
        <dbReference type="ARBA" id="ARBA00023184"/>
    </source>
</evidence>
<keyword evidence="5" id="KW-0812">Transmembrane</keyword>
<evidence type="ECO:0000313" key="14">
    <source>
        <dbReference type="EMBL" id="ACM45982.1"/>
    </source>
</evidence>
<evidence type="ECO:0000256" key="11">
    <source>
        <dbReference type="ARBA" id="ARBA00025270"/>
    </source>
</evidence>
<dbReference type="InterPro" id="IPR003411">
    <property type="entry name" value="TGBp3"/>
</dbReference>
<dbReference type="Proteomes" id="UP000204481">
    <property type="component" value="Segment"/>
</dbReference>
<dbReference type="RefSeq" id="YP_002574617.1">
    <property type="nucleotide sequence ID" value="NC_012038.1"/>
</dbReference>
<comment type="subcellular location">
    <subcellularLocation>
        <location evidence="1">Host endoplasmic reticulum membrane</location>
    </subcellularLocation>
</comment>
<keyword evidence="6" id="KW-1043">Host membrane</keyword>
<proteinExistence type="inferred from homology"/>